<dbReference type="Proteomes" id="UP000306791">
    <property type="component" value="Unassembled WGS sequence"/>
</dbReference>
<sequence length="62" mass="6934">MSEIKKDAEKAYVATKTVAKKAGKLASFLARAAAATAGVKVNDKNREEELRETPRHKDEWFQ</sequence>
<comment type="caution">
    <text evidence="2">The sequence shown here is derived from an EMBL/GenBank/DDBJ whole genome shotgun (WGS) entry which is preliminary data.</text>
</comment>
<accession>A0ABY2UCX8</accession>
<protein>
    <submittedName>
        <fullName evidence="2">Uncharacterized protein</fullName>
    </submittedName>
</protein>
<dbReference type="EMBL" id="VANI01000027">
    <property type="protein sequence ID" value="TLM73433.1"/>
    <property type="molecule type" value="Genomic_DNA"/>
</dbReference>
<organism evidence="2 3">
    <name type="scientific">Microbulbifer harenosus</name>
    <dbReference type="NCBI Taxonomy" id="2576840"/>
    <lineage>
        <taxon>Bacteria</taxon>
        <taxon>Pseudomonadati</taxon>
        <taxon>Pseudomonadota</taxon>
        <taxon>Gammaproteobacteria</taxon>
        <taxon>Cellvibrionales</taxon>
        <taxon>Microbulbiferaceae</taxon>
        <taxon>Microbulbifer</taxon>
    </lineage>
</organism>
<evidence type="ECO:0000313" key="2">
    <source>
        <dbReference type="EMBL" id="TLM73433.1"/>
    </source>
</evidence>
<evidence type="ECO:0000256" key="1">
    <source>
        <dbReference type="SAM" id="MobiDB-lite"/>
    </source>
</evidence>
<reference evidence="2 3" key="1">
    <citation type="submission" date="2019-05" db="EMBL/GenBank/DDBJ databases">
        <title>Microbulbifer harenosus sp. nov., an alginate-degrading bacterium isolated from coastal sand.</title>
        <authorList>
            <person name="Huang H."/>
            <person name="Mo K."/>
            <person name="Bao S."/>
        </authorList>
    </citation>
    <scope>NUCLEOTIDE SEQUENCE [LARGE SCALE GENOMIC DNA]</scope>
    <source>
        <strain evidence="2 3">HB161719</strain>
    </source>
</reference>
<gene>
    <name evidence="2" type="ORF">FDY93_18950</name>
</gene>
<feature type="compositionally biased region" description="Basic and acidic residues" evidence="1">
    <location>
        <begin position="41"/>
        <end position="62"/>
    </location>
</feature>
<dbReference type="RefSeq" id="WP_138237328.1">
    <property type="nucleotide sequence ID" value="NZ_CP185860.1"/>
</dbReference>
<keyword evidence="3" id="KW-1185">Reference proteome</keyword>
<proteinExistence type="predicted"/>
<feature type="region of interest" description="Disordered" evidence="1">
    <location>
        <begin position="39"/>
        <end position="62"/>
    </location>
</feature>
<name>A0ABY2UCX8_9GAMM</name>
<evidence type="ECO:0000313" key="3">
    <source>
        <dbReference type="Proteomes" id="UP000306791"/>
    </source>
</evidence>